<feature type="domain" description="Protein kinase" evidence="2">
    <location>
        <begin position="100"/>
        <end position="375"/>
    </location>
</feature>
<accession>A0A015K4A6</accession>
<name>A0A015K4A6_RHIIW</name>
<evidence type="ECO:0000259" key="2">
    <source>
        <dbReference type="PROSITE" id="PS50011"/>
    </source>
</evidence>
<evidence type="ECO:0000313" key="3">
    <source>
        <dbReference type="EMBL" id="EXX54246.1"/>
    </source>
</evidence>
<protein>
    <submittedName>
        <fullName evidence="3">Cdc15p</fullName>
    </submittedName>
</protein>
<dbReference type="EMBL" id="JEMT01028566">
    <property type="protein sequence ID" value="EXX54246.1"/>
    <property type="molecule type" value="Genomic_DNA"/>
</dbReference>
<feature type="compositionally biased region" description="Basic residues" evidence="1">
    <location>
        <begin position="7"/>
        <end position="17"/>
    </location>
</feature>
<dbReference type="GO" id="GO:0004672">
    <property type="term" value="F:protein kinase activity"/>
    <property type="evidence" value="ECO:0007669"/>
    <property type="project" value="InterPro"/>
</dbReference>
<evidence type="ECO:0000313" key="4">
    <source>
        <dbReference type="Proteomes" id="UP000022910"/>
    </source>
</evidence>
<dbReference type="PANTHER" id="PTHR23257">
    <property type="entry name" value="SERINE-THREONINE PROTEIN KINASE"/>
    <property type="match status" value="1"/>
</dbReference>
<dbReference type="InterPro" id="IPR050167">
    <property type="entry name" value="Ser_Thr_protein_kinase"/>
</dbReference>
<dbReference type="Gene3D" id="1.10.10.1010">
    <property type="entry name" value="Intein homing endonuclease, domain IV"/>
    <property type="match status" value="1"/>
</dbReference>
<gene>
    <name evidence="3" type="ORF">RirG_236310</name>
</gene>
<dbReference type="InterPro" id="IPR000719">
    <property type="entry name" value="Prot_kinase_dom"/>
</dbReference>
<comment type="caution">
    <text evidence="3">The sequence shown here is derived from an EMBL/GenBank/DDBJ whole genome shotgun (WGS) entry which is preliminary data.</text>
</comment>
<dbReference type="HOGENOM" id="CLU_000288_7_34_1"/>
<dbReference type="Pfam" id="PF07714">
    <property type="entry name" value="PK_Tyr_Ser-Thr"/>
    <property type="match status" value="1"/>
</dbReference>
<dbReference type="PRINTS" id="PR00109">
    <property type="entry name" value="TYRKINASE"/>
</dbReference>
<dbReference type="GO" id="GO:0005524">
    <property type="term" value="F:ATP binding"/>
    <property type="evidence" value="ECO:0007669"/>
    <property type="project" value="InterPro"/>
</dbReference>
<dbReference type="GO" id="GO:0005737">
    <property type="term" value="C:cytoplasm"/>
    <property type="evidence" value="ECO:0007669"/>
    <property type="project" value="TreeGrafter"/>
</dbReference>
<dbReference type="Proteomes" id="UP000022910">
    <property type="component" value="Unassembled WGS sequence"/>
</dbReference>
<feature type="region of interest" description="Disordered" evidence="1">
    <location>
        <begin position="1"/>
        <end position="24"/>
    </location>
</feature>
<proteinExistence type="predicted"/>
<dbReference type="GO" id="GO:0007165">
    <property type="term" value="P:signal transduction"/>
    <property type="evidence" value="ECO:0007669"/>
    <property type="project" value="TreeGrafter"/>
</dbReference>
<feature type="compositionally biased region" description="Polar residues" evidence="1">
    <location>
        <begin position="439"/>
        <end position="451"/>
    </location>
</feature>
<dbReference type="InterPro" id="IPR011009">
    <property type="entry name" value="Kinase-like_dom_sf"/>
</dbReference>
<organism evidence="3 4">
    <name type="scientific">Rhizophagus irregularis (strain DAOM 197198w)</name>
    <name type="common">Glomus intraradices</name>
    <dbReference type="NCBI Taxonomy" id="1432141"/>
    <lineage>
        <taxon>Eukaryota</taxon>
        <taxon>Fungi</taxon>
        <taxon>Fungi incertae sedis</taxon>
        <taxon>Mucoromycota</taxon>
        <taxon>Glomeromycotina</taxon>
        <taxon>Glomeromycetes</taxon>
        <taxon>Glomerales</taxon>
        <taxon>Glomeraceae</taxon>
        <taxon>Rhizophagus</taxon>
    </lineage>
</organism>
<sequence>MGALCSKNRKKKSKNNKKSNNPYPSLSTLPHGLCSDCNLPNTDKIQNKYGWCHSCNSSKFEQNFSSWTSNNPVIDDFIKDSQINAMNNRQVLEWIPYDSLNNIQFIAEGGYDCKVYSATWNEGNILYWDSKKKDWVRNSSIMVALKRFENSRNVTLEFFEELKSYYQCGLDNDGLIKYFGISQDPITKDYIIITEIATHGNLRNYLLQNYNSLNWEKKINILLKISVTLQDIHSTGFIHRNLHGGNILQDDHDSPKISDLFLSNYIDNSKNQKFYGVLPYVAPEILRGEDFTSAADVYSFSMIMWHVSTGIPPFHDKSHNNQLAIDICNGTRPKILPKIPKSFSTLMERCWDADPLLRPSVQEITAMLFRWHFHLEQNRSIDICNAFKKDFDDIVDTPIDIQFHPDSKYISQLLDFKDLPEPQNYFSRHHHNHHYNDSGYGSSTNTLSSFKQSEESSLASQSQNISKISINSLGNSDEAKISLRKAPTYAESLRKQYQASTFYYTEPESYLDDDVPPIPPMPTSIKSEIDKKIEEKNTDLKKINEKIYYNDINNRSKQIENDIIIKPNSK</sequence>
<dbReference type="PROSITE" id="PS50011">
    <property type="entry name" value="PROTEIN_KINASE_DOM"/>
    <property type="match status" value="1"/>
</dbReference>
<dbReference type="Gene3D" id="1.10.510.10">
    <property type="entry name" value="Transferase(Phosphotransferase) domain 1"/>
    <property type="match status" value="1"/>
</dbReference>
<dbReference type="SUPFAM" id="SSF56112">
    <property type="entry name" value="Protein kinase-like (PK-like)"/>
    <property type="match status" value="1"/>
</dbReference>
<dbReference type="PANTHER" id="PTHR23257:SF963">
    <property type="entry name" value="AT08303P"/>
    <property type="match status" value="1"/>
</dbReference>
<dbReference type="SMART" id="SM00220">
    <property type="entry name" value="S_TKc"/>
    <property type="match status" value="1"/>
</dbReference>
<keyword evidence="4" id="KW-1185">Reference proteome</keyword>
<evidence type="ECO:0000256" key="1">
    <source>
        <dbReference type="SAM" id="MobiDB-lite"/>
    </source>
</evidence>
<dbReference type="OrthoDB" id="6718656at2759"/>
<dbReference type="InterPro" id="IPR001245">
    <property type="entry name" value="Ser-Thr/Tyr_kinase_cat_dom"/>
</dbReference>
<dbReference type="STRING" id="1432141.A0A015K4A6"/>
<reference evidence="3 4" key="1">
    <citation type="submission" date="2014-02" db="EMBL/GenBank/DDBJ databases">
        <title>Single nucleus genome sequencing reveals high similarity among nuclei of an endomycorrhizal fungus.</title>
        <authorList>
            <person name="Lin K."/>
            <person name="Geurts R."/>
            <person name="Zhang Z."/>
            <person name="Limpens E."/>
            <person name="Saunders D.G."/>
            <person name="Mu D."/>
            <person name="Pang E."/>
            <person name="Cao H."/>
            <person name="Cha H."/>
            <person name="Lin T."/>
            <person name="Zhou Q."/>
            <person name="Shang Y."/>
            <person name="Li Y."/>
            <person name="Ivanov S."/>
            <person name="Sharma T."/>
            <person name="Velzen R.V."/>
            <person name="Ruijter N.D."/>
            <person name="Aanen D.K."/>
            <person name="Win J."/>
            <person name="Kamoun S."/>
            <person name="Bisseling T."/>
            <person name="Huang S."/>
        </authorList>
    </citation>
    <scope>NUCLEOTIDE SEQUENCE [LARGE SCALE GENOMIC DNA]</scope>
    <source>
        <strain evidence="4">DAOM197198w</strain>
    </source>
</reference>
<feature type="region of interest" description="Disordered" evidence="1">
    <location>
        <begin position="427"/>
        <end position="455"/>
    </location>
</feature>
<dbReference type="AlphaFoldDB" id="A0A015K4A6"/>